<dbReference type="EC" id="2.3.1.-" evidence="4"/>
<evidence type="ECO:0000313" key="4">
    <source>
        <dbReference type="EMBL" id="CAA0104564.1"/>
    </source>
</evidence>
<evidence type="ECO:0000313" key="5">
    <source>
        <dbReference type="Proteomes" id="UP000441399"/>
    </source>
</evidence>
<feature type="transmembrane region" description="Helical" evidence="1">
    <location>
        <begin position="347"/>
        <end position="371"/>
    </location>
</feature>
<dbReference type="GO" id="GO:0016020">
    <property type="term" value="C:membrane"/>
    <property type="evidence" value="ECO:0007669"/>
    <property type="project" value="TreeGrafter"/>
</dbReference>
<dbReference type="Pfam" id="PF19040">
    <property type="entry name" value="SGNH"/>
    <property type="match status" value="1"/>
</dbReference>
<feature type="transmembrane region" description="Helical" evidence="1">
    <location>
        <begin position="288"/>
        <end position="306"/>
    </location>
</feature>
<evidence type="ECO:0000259" key="2">
    <source>
        <dbReference type="Pfam" id="PF01757"/>
    </source>
</evidence>
<keyword evidence="5" id="KW-1185">Reference proteome</keyword>
<gene>
    <name evidence="4" type="primary">oatA_1</name>
    <name evidence="4" type="ORF">OPDIPICF_00866</name>
</gene>
<dbReference type="InterPro" id="IPR002656">
    <property type="entry name" value="Acyl_transf_3_dom"/>
</dbReference>
<feature type="transmembrane region" description="Helical" evidence="1">
    <location>
        <begin position="223"/>
        <end position="243"/>
    </location>
</feature>
<accession>A0A5S9PKT1</accession>
<keyword evidence="1" id="KW-0472">Membrane</keyword>
<keyword evidence="1" id="KW-0812">Transmembrane</keyword>
<dbReference type="Pfam" id="PF01757">
    <property type="entry name" value="Acyl_transf_3"/>
    <property type="match status" value="1"/>
</dbReference>
<dbReference type="GO" id="GO:0016747">
    <property type="term" value="F:acyltransferase activity, transferring groups other than amino-acyl groups"/>
    <property type="evidence" value="ECO:0007669"/>
    <property type="project" value="InterPro"/>
</dbReference>
<proteinExistence type="predicted"/>
<dbReference type="Proteomes" id="UP000441399">
    <property type="component" value="Unassembled WGS sequence"/>
</dbReference>
<feature type="transmembrane region" description="Helical" evidence="1">
    <location>
        <begin position="169"/>
        <end position="189"/>
    </location>
</feature>
<dbReference type="InterPro" id="IPR043968">
    <property type="entry name" value="SGNH"/>
</dbReference>
<feature type="transmembrane region" description="Helical" evidence="1">
    <location>
        <begin position="312"/>
        <end position="335"/>
    </location>
</feature>
<feature type="domain" description="SGNH" evidence="3">
    <location>
        <begin position="412"/>
        <end position="645"/>
    </location>
</feature>
<dbReference type="AlphaFoldDB" id="A0A5S9PKT1"/>
<feature type="transmembrane region" description="Helical" evidence="1">
    <location>
        <begin position="195"/>
        <end position="216"/>
    </location>
</feature>
<feature type="transmembrane region" description="Helical" evidence="1">
    <location>
        <begin position="110"/>
        <end position="129"/>
    </location>
</feature>
<dbReference type="GO" id="GO:0009103">
    <property type="term" value="P:lipopolysaccharide biosynthetic process"/>
    <property type="evidence" value="ECO:0007669"/>
    <property type="project" value="TreeGrafter"/>
</dbReference>
<dbReference type="OrthoDB" id="9767863at2"/>
<name>A0A5S9PKT1_9GAMM</name>
<feature type="transmembrane region" description="Helical" evidence="1">
    <location>
        <begin position="20"/>
        <end position="53"/>
    </location>
</feature>
<protein>
    <submittedName>
        <fullName evidence="4">O-acetyltransferase OatA</fullName>
        <ecNumber evidence="4">2.3.1.-</ecNumber>
    </submittedName>
</protein>
<feature type="transmembrane region" description="Helical" evidence="1">
    <location>
        <begin position="141"/>
        <end position="162"/>
    </location>
</feature>
<keyword evidence="1" id="KW-1133">Transmembrane helix</keyword>
<sequence>MRNSQLATNYRPEIDGLRAVAVLSVIVFHLYPSLFPGGFVGVDVFFVISGYLVTRNILTSLESSRFTFSDFYARRIQRLYPTYLTVMIFSSVMVYCVFPPSDTVGFAQSLISSLVYFSNVYFAATAGYFDSASHVKPLLHTWSLSIEEQFYLLIPLILLIGFRTRFNSLWMMAAIVIVSFLLNLLTIYASPTQTFYFIYTRAWELGIGSLLAYGCFPRVKSELAQLAVFLLGVLLIITGFIIIDETTRFPGYAALIPVMGTYFVIGSSTNLRDHPILRIFSNRLMVKVGLLSYALYLWHWVLIVFYKKYFGLVSISIVDAAVLLSATFLLSVLSTNYIEPIFRKRRFGFGSTMMISGGLSACLAAFSIMLIQTQGGLFRWPSERSIYADTLEHKEKTFYQECGSIVDPEIEKYCRRYGSENTNAEIVVWGDSHAVEFTRALASLTNASVISFSTPGCPPINGVQRSDNLGTAIDCNRKLNDRIFQFLMEYQPKKVVLVARWSLYHLGWYKNGTLQIDTHYLCIDDCEYGTTPEESLEAFDAGLKTTVKSLDTVSQVYLVKAAPELPVRGDYLLFDNPTFSGQRLDAHERMNYGVNAVIDSLQDRDLAVVVDPTSSLCDQTKCLFRSDDLLFYLDDNHLTDNGWMQAKTVFSTLLTTDSANNM</sequence>
<reference evidence="4 5" key="1">
    <citation type="submission" date="2019-11" db="EMBL/GenBank/DDBJ databases">
        <authorList>
            <person name="Holert J."/>
        </authorList>
    </citation>
    <scope>NUCLEOTIDE SEQUENCE [LARGE SCALE GENOMIC DNA]</scope>
    <source>
        <strain evidence="4">SB11_3</strain>
    </source>
</reference>
<evidence type="ECO:0000259" key="3">
    <source>
        <dbReference type="Pfam" id="PF19040"/>
    </source>
</evidence>
<dbReference type="PANTHER" id="PTHR23028">
    <property type="entry name" value="ACETYLTRANSFERASE"/>
    <property type="match status" value="1"/>
</dbReference>
<feature type="transmembrane region" description="Helical" evidence="1">
    <location>
        <begin position="249"/>
        <end position="267"/>
    </location>
</feature>
<dbReference type="EMBL" id="CACSIO010000012">
    <property type="protein sequence ID" value="CAA0104564.1"/>
    <property type="molecule type" value="Genomic_DNA"/>
</dbReference>
<organism evidence="4 5">
    <name type="scientific">BD1-7 clade bacterium</name>
    <dbReference type="NCBI Taxonomy" id="2029982"/>
    <lineage>
        <taxon>Bacteria</taxon>
        <taxon>Pseudomonadati</taxon>
        <taxon>Pseudomonadota</taxon>
        <taxon>Gammaproteobacteria</taxon>
        <taxon>Cellvibrionales</taxon>
        <taxon>Spongiibacteraceae</taxon>
        <taxon>BD1-7 clade</taxon>
    </lineage>
</organism>
<feature type="transmembrane region" description="Helical" evidence="1">
    <location>
        <begin position="80"/>
        <end position="98"/>
    </location>
</feature>
<dbReference type="InterPro" id="IPR050879">
    <property type="entry name" value="Acyltransferase_3"/>
</dbReference>
<evidence type="ECO:0000256" key="1">
    <source>
        <dbReference type="SAM" id="Phobius"/>
    </source>
</evidence>
<dbReference type="PANTHER" id="PTHR23028:SF53">
    <property type="entry name" value="ACYL_TRANSF_3 DOMAIN-CONTAINING PROTEIN"/>
    <property type="match status" value="1"/>
</dbReference>
<feature type="domain" description="Acyltransferase 3" evidence="2">
    <location>
        <begin position="12"/>
        <end position="333"/>
    </location>
</feature>
<keyword evidence="4" id="KW-0012">Acyltransferase</keyword>
<keyword evidence="4" id="KW-0808">Transferase</keyword>